<dbReference type="Pfam" id="PF09704">
    <property type="entry name" value="Cas_Cas5d"/>
    <property type="match status" value="1"/>
</dbReference>
<dbReference type="InterPro" id="IPR013422">
    <property type="entry name" value="CRISPR-assoc_prot_Cas5_N"/>
</dbReference>
<gene>
    <name evidence="2" type="ORF">SAMN02745221_00351</name>
</gene>
<dbReference type="NCBIfam" id="TIGR02593">
    <property type="entry name" value="CRISPR_cas5"/>
    <property type="match status" value="1"/>
</dbReference>
<dbReference type="Gene3D" id="3.30.70.2660">
    <property type="match status" value="1"/>
</dbReference>
<protein>
    <submittedName>
        <fullName evidence="2">CRISPR-associated protein Cas5h</fullName>
    </submittedName>
</protein>
<dbReference type="GO" id="GO:0051607">
    <property type="term" value="P:defense response to virus"/>
    <property type="evidence" value="ECO:0007669"/>
    <property type="project" value="UniProtKB-KW"/>
</dbReference>
<dbReference type="InterPro" id="IPR021124">
    <property type="entry name" value="CRISPR-assoc_prot_Cas5"/>
</dbReference>
<dbReference type="AlphaFoldDB" id="A0A1M5KAR7"/>
<dbReference type="EMBL" id="FQWY01000004">
    <property type="protein sequence ID" value="SHG49828.1"/>
    <property type="molecule type" value="Genomic_DNA"/>
</dbReference>
<dbReference type="Proteomes" id="UP000242329">
    <property type="component" value="Unassembled WGS sequence"/>
</dbReference>
<evidence type="ECO:0000313" key="2">
    <source>
        <dbReference type="EMBL" id="SHG49828.1"/>
    </source>
</evidence>
<accession>A0A1M5KAR7</accession>
<dbReference type="GO" id="GO:0043571">
    <property type="term" value="P:maintenance of CRISPR repeat elements"/>
    <property type="evidence" value="ECO:0007669"/>
    <property type="project" value="InterPro"/>
</dbReference>
<sequence length="250" mass="28965">MRVIIFDLKGPMAHFRKIYTNSSSLSYSIPPRTTLAGIIAAVLGWERDSYYEKMHSEMVGLAVRKINPTRKIMQTLNYIKATSPSHLANFSEGHSQIPFEIICGEPEVRYRVYFRTEDEEVYEKTKNALKSGRSVFPIYLGAAPFSGVWEWIGEGELEKDVSQEVKDIFTPIDVNLIAKIVWQEMQKDSMLVKDRMPVDFTQERYPLNTKSYLYDDKGGSIKLKLKEEALCFKVSYKDKEQETCEHILFY</sequence>
<evidence type="ECO:0000313" key="3">
    <source>
        <dbReference type="Proteomes" id="UP000242329"/>
    </source>
</evidence>
<evidence type="ECO:0000256" key="1">
    <source>
        <dbReference type="ARBA" id="ARBA00023118"/>
    </source>
</evidence>
<dbReference type="OrthoDB" id="1805474at2"/>
<keyword evidence="3" id="KW-1185">Reference proteome</keyword>
<dbReference type="STRING" id="1123382.SAMN02745221_00351"/>
<dbReference type="RefSeq" id="WP_073089302.1">
    <property type="nucleotide sequence ID" value="NZ_FQWY01000004.1"/>
</dbReference>
<keyword evidence="1" id="KW-0051">Antiviral defense</keyword>
<name>A0A1M5KAR7_9FIRM</name>
<organism evidence="2 3">
    <name type="scientific">Thermosyntropha lipolytica DSM 11003</name>
    <dbReference type="NCBI Taxonomy" id="1123382"/>
    <lineage>
        <taxon>Bacteria</taxon>
        <taxon>Bacillati</taxon>
        <taxon>Bacillota</taxon>
        <taxon>Clostridia</taxon>
        <taxon>Eubacteriales</taxon>
        <taxon>Syntrophomonadaceae</taxon>
        <taxon>Thermosyntropha</taxon>
    </lineage>
</organism>
<reference evidence="3" key="1">
    <citation type="submission" date="2016-11" db="EMBL/GenBank/DDBJ databases">
        <authorList>
            <person name="Varghese N."/>
            <person name="Submissions S."/>
        </authorList>
    </citation>
    <scope>NUCLEOTIDE SEQUENCE [LARGE SCALE GENOMIC DNA]</scope>
    <source>
        <strain evidence="3">DSM 11003</strain>
    </source>
</reference>
<proteinExistence type="predicted"/>